<feature type="domain" description="Cwf19-like protein C-terminal" evidence="2">
    <location>
        <begin position="436"/>
        <end position="519"/>
    </location>
</feature>
<dbReference type="InterPro" id="IPR040194">
    <property type="entry name" value="Cwf19-like"/>
</dbReference>
<feature type="domain" description="Cwf19-like C-terminal" evidence="3">
    <location>
        <begin position="309"/>
        <end position="418"/>
    </location>
</feature>
<dbReference type="Gene3D" id="3.30.428.10">
    <property type="entry name" value="HIT-like"/>
    <property type="match status" value="1"/>
</dbReference>
<dbReference type="InterPro" id="IPR036265">
    <property type="entry name" value="HIT-like_sf"/>
</dbReference>
<sequence>MSNNKILVAGDVKGNFESLLKRVKVVNAKAGPFELLFCVGEFFSKDSNVNEPLLNGDIVLPISTYILGPCSKETEQYYPDEGGYIAENVTYLGSKGMFISAQGLKIAYMSGVESNEASKSTFDKSTVNDLIYPVKALHGFIGCDILLTSEWPKGATNFSNNIPKEIPEGSILVSQVAAALKPRYHFAGLYCHYERTPYRNHRVLLDSAQHVTRFISLASVDNELKEKWLYAFSIAPITKITREQLVQQPDIVSEFPYMDIITDIFMEDKRKEFESSSNKSYTKFDFSYLEDDEEKSRKRKKDSNNYGDEKRPNAPCWFCLSNNETEKHLIVSIGTHCYAAMPKGPLDNMHVLIMPINHTQSLVSASEEIRTEIQKYIDAFTLLFSKEDKALVVYERNYKTFHSQINLVPIPNSSVKYLRTSILNISSVNNIDLTPLDKDTNIWDIVQEGMPYFYFQLPDGSKYFTNQMKNFPLQFGREILCSDKLLNNQFKVDWKNCIMSKLDETNLAKELQNSFKPFDPFGDDDDDSD</sequence>
<dbReference type="PANTHER" id="PTHR12072:SF4">
    <property type="entry name" value="CWF19-LIKE PROTEIN 1"/>
    <property type="match status" value="1"/>
</dbReference>
<dbReference type="GO" id="GO:0071014">
    <property type="term" value="C:post-mRNA release spliceosomal complex"/>
    <property type="evidence" value="ECO:0007669"/>
    <property type="project" value="TreeGrafter"/>
</dbReference>
<dbReference type="CDD" id="cd07380">
    <property type="entry name" value="MPP_CWF19_N"/>
    <property type="match status" value="1"/>
</dbReference>
<evidence type="ECO:0000259" key="2">
    <source>
        <dbReference type="Pfam" id="PF04676"/>
    </source>
</evidence>
<evidence type="ECO:0000313" key="4">
    <source>
        <dbReference type="Proteomes" id="UP000038045"/>
    </source>
</evidence>
<dbReference type="GO" id="GO:0061632">
    <property type="term" value="F:RNA lariat debranching enzyme activator activity"/>
    <property type="evidence" value="ECO:0007669"/>
    <property type="project" value="TreeGrafter"/>
</dbReference>
<dbReference type="InterPro" id="IPR006768">
    <property type="entry name" value="Cwf19-like_C_dom-1"/>
</dbReference>
<reference evidence="5" key="1">
    <citation type="submission" date="2017-02" db="UniProtKB">
        <authorList>
            <consortium name="WormBaseParasite"/>
        </authorList>
    </citation>
    <scope>IDENTIFICATION</scope>
</reference>
<dbReference type="Proteomes" id="UP000038045">
    <property type="component" value="Unplaced"/>
</dbReference>
<name>A0A0N4Z4K2_PARTI</name>
<dbReference type="AlphaFoldDB" id="A0A0N4Z4K2"/>
<evidence type="ECO:0000313" key="5">
    <source>
        <dbReference type="WBParaSite" id="PTRK_0000192000.1"/>
    </source>
</evidence>
<evidence type="ECO:0000256" key="1">
    <source>
        <dbReference type="ARBA" id="ARBA00006795"/>
    </source>
</evidence>
<dbReference type="Pfam" id="PF04677">
    <property type="entry name" value="CwfJ_C_1"/>
    <property type="match status" value="1"/>
</dbReference>
<evidence type="ECO:0000259" key="3">
    <source>
        <dbReference type="Pfam" id="PF04677"/>
    </source>
</evidence>
<dbReference type="SUPFAM" id="SSF54197">
    <property type="entry name" value="HIT-like"/>
    <property type="match status" value="1"/>
</dbReference>
<dbReference type="GO" id="GO:0000398">
    <property type="term" value="P:mRNA splicing, via spliceosome"/>
    <property type="evidence" value="ECO:0007669"/>
    <property type="project" value="TreeGrafter"/>
</dbReference>
<keyword evidence="4" id="KW-1185">Reference proteome</keyword>
<dbReference type="Pfam" id="PF04676">
    <property type="entry name" value="CwfJ_C_2"/>
    <property type="match status" value="1"/>
</dbReference>
<protein>
    <submittedName>
        <fullName evidence="5">CWF19-like protein 1 homolog</fullName>
    </submittedName>
</protein>
<dbReference type="STRING" id="131310.A0A0N4Z4K2"/>
<proteinExistence type="inferred from homology"/>
<organism evidence="4 5">
    <name type="scientific">Parastrongyloides trichosuri</name>
    <name type="common">Possum-specific nematode worm</name>
    <dbReference type="NCBI Taxonomy" id="131310"/>
    <lineage>
        <taxon>Eukaryota</taxon>
        <taxon>Metazoa</taxon>
        <taxon>Ecdysozoa</taxon>
        <taxon>Nematoda</taxon>
        <taxon>Chromadorea</taxon>
        <taxon>Rhabditida</taxon>
        <taxon>Tylenchina</taxon>
        <taxon>Panagrolaimomorpha</taxon>
        <taxon>Strongyloidoidea</taxon>
        <taxon>Strongyloididae</taxon>
        <taxon>Parastrongyloides</taxon>
    </lineage>
</organism>
<dbReference type="InterPro" id="IPR006767">
    <property type="entry name" value="Cwf19-like_C_dom-2"/>
</dbReference>
<dbReference type="PANTHER" id="PTHR12072">
    <property type="entry name" value="CWF19, CELL CYCLE CONTROL PROTEIN"/>
    <property type="match status" value="1"/>
</dbReference>
<accession>A0A0N4Z4K2</accession>
<comment type="similarity">
    <text evidence="1">Belongs to the CWF19 family.</text>
</comment>
<dbReference type="WBParaSite" id="PTRK_0000192000.1">
    <property type="protein sequence ID" value="PTRK_0000192000.1"/>
    <property type="gene ID" value="PTRK_0000192000"/>
</dbReference>